<dbReference type="OrthoDB" id="2016337at2759"/>
<dbReference type="InterPro" id="IPR036397">
    <property type="entry name" value="RNaseH_sf"/>
</dbReference>
<comment type="caution">
    <text evidence="1">The sequence shown here is derived from an EMBL/GenBank/DDBJ whole genome shotgun (WGS) entry which is preliminary data.</text>
</comment>
<name>A0A371E3V1_MUCPR</name>
<dbReference type="Proteomes" id="UP000257109">
    <property type="component" value="Unassembled WGS sequence"/>
</dbReference>
<keyword evidence="2" id="KW-1185">Reference proteome</keyword>
<dbReference type="EMBL" id="QJKJ01016631">
    <property type="protein sequence ID" value="RDX60720.1"/>
    <property type="molecule type" value="Genomic_DNA"/>
</dbReference>
<sequence>MELEAKRALKEIHEGEPLERLHSITSSWPFYMWGFDILGSFPLALGNVKFLMVAVDYFTKRIEVEPAATILAEREEREMAHICECAAKAKMARRYNATVFLRSI</sequence>
<dbReference type="Gene3D" id="3.30.420.10">
    <property type="entry name" value="Ribonuclease H-like superfamily/Ribonuclease H"/>
    <property type="match status" value="1"/>
</dbReference>
<dbReference type="GO" id="GO:0003676">
    <property type="term" value="F:nucleic acid binding"/>
    <property type="evidence" value="ECO:0007669"/>
    <property type="project" value="InterPro"/>
</dbReference>
<protein>
    <recommendedName>
        <fullName evidence="3">Integrase catalytic domain-containing protein</fullName>
    </recommendedName>
</protein>
<feature type="non-terminal residue" evidence="1">
    <location>
        <position position="104"/>
    </location>
</feature>
<dbReference type="AlphaFoldDB" id="A0A371E3V1"/>
<dbReference type="InterPro" id="IPR012337">
    <property type="entry name" value="RNaseH-like_sf"/>
</dbReference>
<evidence type="ECO:0000313" key="1">
    <source>
        <dbReference type="EMBL" id="RDX60720.1"/>
    </source>
</evidence>
<proteinExistence type="predicted"/>
<organism evidence="1 2">
    <name type="scientific">Mucuna pruriens</name>
    <name type="common">Velvet bean</name>
    <name type="synonym">Dolichos pruriens</name>
    <dbReference type="NCBI Taxonomy" id="157652"/>
    <lineage>
        <taxon>Eukaryota</taxon>
        <taxon>Viridiplantae</taxon>
        <taxon>Streptophyta</taxon>
        <taxon>Embryophyta</taxon>
        <taxon>Tracheophyta</taxon>
        <taxon>Spermatophyta</taxon>
        <taxon>Magnoliopsida</taxon>
        <taxon>eudicotyledons</taxon>
        <taxon>Gunneridae</taxon>
        <taxon>Pentapetalae</taxon>
        <taxon>rosids</taxon>
        <taxon>fabids</taxon>
        <taxon>Fabales</taxon>
        <taxon>Fabaceae</taxon>
        <taxon>Papilionoideae</taxon>
        <taxon>50 kb inversion clade</taxon>
        <taxon>NPAAA clade</taxon>
        <taxon>indigoferoid/millettioid clade</taxon>
        <taxon>Phaseoleae</taxon>
        <taxon>Mucuna</taxon>
    </lineage>
</organism>
<accession>A0A371E3V1</accession>
<evidence type="ECO:0008006" key="3">
    <source>
        <dbReference type="Google" id="ProtNLM"/>
    </source>
</evidence>
<reference evidence="1" key="1">
    <citation type="submission" date="2018-05" db="EMBL/GenBank/DDBJ databases">
        <title>Draft genome of Mucuna pruriens seed.</title>
        <authorList>
            <person name="Nnadi N.E."/>
            <person name="Vos R."/>
            <person name="Hasami M.H."/>
            <person name="Devisetty U.K."/>
            <person name="Aguiy J.C."/>
        </authorList>
    </citation>
    <scope>NUCLEOTIDE SEQUENCE [LARGE SCALE GENOMIC DNA]</scope>
    <source>
        <strain evidence="1">JCA_2017</strain>
    </source>
</reference>
<gene>
    <name evidence="1" type="ORF">CR513_61114</name>
</gene>
<dbReference type="SUPFAM" id="SSF53098">
    <property type="entry name" value="Ribonuclease H-like"/>
    <property type="match status" value="1"/>
</dbReference>
<evidence type="ECO:0000313" key="2">
    <source>
        <dbReference type="Proteomes" id="UP000257109"/>
    </source>
</evidence>